<sequence>MFSWFSNRLVQHIRSPPTVAEEDACVLYMHRAFGNTSEGFQSVRKVKQI</sequence>
<organism evidence="1">
    <name type="scientific">Arundo donax</name>
    <name type="common">Giant reed</name>
    <name type="synonym">Donax arundinaceus</name>
    <dbReference type="NCBI Taxonomy" id="35708"/>
    <lineage>
        <taxon>Eukaryota</taxon>
        <taxon>Viridiplantae</taxon>
        <taxon>Streptophyta</taxon>
        <taxon>Embryophyta</taxon>
        <taxon>Tracheophyta</taxon>
        <taxon>Spermatophyta</taxon>
        <taxon>Magnoliopsida</taxon>
        <taxon>Liliopsida</taxon>
        <taxon>Poales</taxon>
        <taxon>Poaceae</taxon>
        <taxon>PACMAD clade</taxon>
        <taxon>Arundinoideae</taxon>
        <taxon>Arundineae</taxon>
        <taxon>Arundo</taxon>
    </lineage>
</organism>
<accession>A0A0A9G522</accession>
<dbReference type="EMBL" id="GBRH01180285">
    <property type="protein sequence ID" value="JAE17611.1"/>
    <property type="molecule type" value="Transcribed_RNA"/>
</dbReference>
<name>A0A0A9G522_ARUDO</name>
<evidence type="ECO:0000313" key="1">
    <source>
        <dbReference type="EMBL" id="JAE17611.1"/>
    </source>
</evidence>
<protein>
    <submittedName>
        <fullName evidence="1">Uncharacterized protein</fullName>
    </submittedName>
</protein>
<dbReference type="AlphaFoldDB" id="A0A0A9G522"/>
<reference evidence="1" key="2">
    <citation type="journal article" date="2015" name="Data Brief">
        <title>Shoot transcriptome of the giant reed, Arundo donax.</title>
        <authorList>
            <person name="Barrero R.A."/>
            <person name="Guerrero F.D."/>
            <person name="Moolhuijzen P."/>
            <person name="Goolsby J.A."/>
            <person name="Tidwell J."/>
            <person name="Bellgard S.E."/>
            <person name="Bellgard M.I."/>
        </authorList>
    </citation>
    <scope>NUCLEOTIDE SEQUENCE</scope>
    <source>
        <tissue evidence="1">Shoot tissue taken approximately 20 cm above the soil surface</tissue>
    </source>
</reference>
<reference evidence="1" key="1">
    <citation type="submission" date="2014-09" db="EMBL/GenBank/DDBJ databases">
        <authorList>
            <person name="Magalhaes I.L.F."/>
            <person name="Oliveira U."/>
            <person name="Santos F.R."/>
            <person name="Vidigal T.H.D.A."/>
            <person name="Brescovit A.D."/>
            <person name="Santos A.J."/>
        </authorList>
    </citation>
    <scope>NUCLEOTIDE SEQUENCE</scope>
    <source>
        <tissue evidence="1">Shoot tissue taken approximately 20 cm above the soil surface</tissue>
    </source>
</reference>
<proteinExistence type="predicted"/>